<proteinExistence type="predicted"/>
<evidence type="ECO:0000256" key="1">
    <source>
        <dbReference type="SAM" id="Phobius"/>
    </source>
</evidence>
<organism evidence="2 3">
    <name type="scientific">Chryseobacterium camelliae</name>
    <dbReference type="NCBI Taxonomy" id="1265445"/>
    <lineage>
        <taxon>Bacteria</taxon>
        <taxon>Pseudomonadati</taxon>
        <taxon>Bacteroidota</taxon>
        <taxon>Flavobacteriia</taxon>
        <taxon>Flavobacteriales</taxon>
        <taxon>Weeksellaceae</taxon>
        <taxon>Chryseobacterium group</taxon>
        <taxon>Chryseobacterium</taxon>
    </lineage>
</organism>
<keyword evidence="1" id="KW-0472">Membrane</keyword>
<name>A0ABY7QHK1_9FLAO</name>
<reference evidence="2 3" key="1">
    <citation type="submission" date="2023-01" db="EMBL/GenBank/DDBJ databases">
        <title>Complete genome of Chryseobacterium camelliae VAN22-5A.</title>
        <authorList>
            <person name="Zong G."/>
            <person name="Cao G."/>
        </authorList>
    </citation>
    <scope>NUCLEOTIDE SEQUENCE [LARGE SCALE GENOMIC DNA]</scope>
    <source>
        <strain evidence="2 3">VAN22-5A</strain>
    </source>
</reference>
<feature type="transmembrane region" description="Helical" evidence="1">
    <location>
        <begin position="96"/>
        <end position="114"/>
    </location>
</feature>
<protein>
    <recommendedName>
        <fullName evidence="4">DUF1648 domain-containing protein</fullName>
    </recommendedName>
</protein>
<feature type="transmembrane region" description="Helical" evidence="1">
    <location>
        <begin position="49"/>
        <end position="71"/>
    </location>
</feature>
<keyword evidence="3" id="KW-1185">Reference proteome</keyword>
<keyword evidence="1" id="KW-0812">Transmembrane</keyword>
<evidence type="ECO:0008006" key="4">
    <source>
        <dbReference type="Google" id="ProtNLM"/>
    </source>
</evidence>
<dbReference type="EMBL" id="CP115859">
    <property type="protein sequence ID" value="WBV59062.1"/>
    <property type="molecule type" value="Genomic_DNA"/>
</dbReference>
<dbReference type="RefSeq" id="WP_271147470.1">
    <property type="nucleotide sequence ID" value="NZ_CP115859.1"/>
</dbReference>
<sequence>MKLHKLIFGTSVLLLLGYTIFLAIKFPSIEEIIPIHYSSEGTDGFGSKLFLWLEVGINVIILFFIGLVIWYPQKAFGETADYLETSRENAIKNRQIILSVLSLIIVLILCGVSLKQIL</sequence>
<evidence type="ECO:0000313" key="2">
    <source>
        <dbReference type="EMBL" id="WBV59062.1"/>
    </source>
</evidence>
<accession>A0ABY7QHK1</accession>
<keyword evidence="1" id="KW-1133">Transmembrane helix</keyword>
<gene>
    <name evidence="2" type="ORF">PFY12_08285</name>
</gene>
<evidence type="ECO:0000313" key="3">
    <source>
        <dbReference type="Proteomes" id="UP001210978"/>
    </source>
</evidence>
<dbReference type="Proteomes" id="UP001210978">
    <property type="component" value="Chromosome"/>
</dbReference>